<organism evidence="1 2">
    <name type="scientific">Streblomastix strix</name>
    <dbReference type="NCBI Taxonomy" id="222440"/>
    <lineage>
        <taxon>Eukaryota</taxon>
        <taxon>Metamonada</taxon>
        <taxon>Preaxostyla</taxon>
        <taxon>Oxymonadida</taxon>
        <taxon>Streblomastigidae</taxon>
        <taxon>Streblomastix</taxon>
    </lineage>
</organism>
<accession>A0A5J4TG93</accession>
<evidence type="ECO:0000313" key="2">
    <source>
        <dbReference type="Proteomes" id="UP000324800"/>
    </source>
</evidence>
<dbReference type="EMBL" id="SNRW01031891">
    <property type="protein sequence ID" value="KAA6357119.1"/>
    <property type="molecule type" value="Genomic_DNA"/>
</dbReference>
<proteinExistence type="predicted"/>
<evidence type="ECO:0000313" key="1">
    <source>
        <dbReference type="EMBL" id="KAA6357119.1"/>
    </source>
</evidence>
<dbReference type="AlphaFoldDB" id="A0A5J4TG93"/>
<protein>
    <submittedName>
        <fullName evidence="1">Uncharacterized protein</fullName>
    </submittedName>
</protein>
<feature type="non-terminal residue" evidence="1">
    <location>
        <position position="354"/>
    </location>
</feature>
<sequence length="354" mass="39658">MTGSANFTNCNCPIGSGGGFFVEGTWTMNGGAIYCYMKSSAGFTSNKIYIEECSSHLNGGGFYASIDSGSTLKFTDTCEIYKSLSEGGSGGGLYIYIDFYYPSSFLPQELVIHECRAIINTDPEYLYQSGFGGGFFLCSRYSGYPFTTDQLNFRGLKTYGNVAENYGQSLYVVMGYVRELCRLGINGEYVKGNYSDIDSDESELEGIVMEIEQFDSLQLSMIIQQQKPLEYWWKRPYLDIWHLSYRQDGLFNGQDNYGCGEYNDACQTVSFAFSEISILIGDYDGAVIPEKKIGICSGGYDLVERFIFRPNECRTNSIKIMKERYGTKFEMEGQAQILIKVGNGRIYAASGMRL</sequence>
<comment type="caution">
    <text evidence="1">The sequence shown here is derived from an EMBL/GenBank/DDBJ whole genome shotgun (WGS) entry which is preliminary data.</text>
</comment>
<gene>
    <name evidence="1" type="ORF">EZS28_047354</name>
</gene>
<dbReference type="Proteomes" id="UP000324800">
    <property type="component" value="Unassembled WGS sequence"/>
</dbReference>
<name>A0A5J4TG93_9EUKA</name>
<reference evidence="1 2" key="1">
    <citation type="submission" date="2019-03" db="EMBL/GenBank/DDBJ databases">
        <title>Single cell metagenomics reveals metabolic interactions within the superorganism composed of flagellate Streblomastix strix and complex community of Bacteroidetes bacteria on its surface.</title>
        <authorList>
            <person name="Treitli S.C."/>
            <person name="Kolisko M."/>
            <person name="Husnik F."/>
            <person name="Keeling P."/>
            <person name="Hampl V."/>
        </authorList>
    </citation>
    <scope>NUCLEOTIDE SEQUENCE [LARGE SCALE GENOMIC DNA]</scope>
    <source>
        <strain evidence="1">ST1C</strain>
    </source>
</reference>